<sequence length="360" mass="41734">MGLCAKYENPRRWKKSKESVSMVADHEETTKIARIREEEPPKCSNKLYERRKSRGRMKKCPPKIRILSKGQYVNQFYSSVRKHKGKKESAKKGMSYGPMGRKVKRDTIEVQYGNIERKKKRQEIKIGLADVGRCLDFGQMESLTKGRSYEEPSSSKVQMFAGHVRMVEDFEEGPSQIEWRSRIADVSKHAHREMGLCDAPYPDLTNVLGMGCYIIQENYEVYWMVWSSANGKAIVLCDAPYPNPTNMSGMGCYIIHEVIWSSYQENSSRWGSRFSGITDMWGNARPLMQNYELIKSIQDSSLVDSNFALIRHIHQILLKVEHWSIRHVSREKNRVDDCLAKMSLNKKEDLQVFDSMPREV</sequence>
<dbReference type="EMBL" id="JABEZY010000011">
    <property type="protein sequence ID" value="MBA0749567.1"/>
    <property type="molecule type" value="Genomic_DNA"/>
</dbReference>
<evidence type="ECO:0000313" key="1">
    <source>
        <dbReference type="EMBL" id="MBA0749567.1"/>
    </source>
</evidence>
<keyword evidence="2" id="KW-1185">Reference proteome</keyword>
<dbReference type="Proteomes" id="UP000593579">
    <property type="component" value="Unassembled WGS sequence"/>
</dbReference>
<dbReference type="OrthoDB" id="10665570at2759"/>
<organism evidence="1 2">
    <name type="scientific">Gossypium gossypioides</name>
    <name type="common">Mexican cotton</name>
    <name type="synonym">Selera gossypioides</name>
    <dbReference type="NCBI Taxonomy" id="34282"/>
    <lineage>
        <taxon>Eukaryota</taxon>
        <taxon>Viridiplantae</taxon>
        <taxon>Streptophyta</taxon>
        <taxon>Embryophyta</taxon>
        <taxon>Tracheophyta</taxon>
        <taxon>Spermatophyta</taxon>
        <taxon>Magnoliopsida</taxon>
        <taxon>eudicotyledons</taxon>
        <taxon>Gunneridae</taxon>
        <taxon>Pentapetalae</taxon>
        <taxon>rosids</taxon>
        <taxon>malvids</taxon>
        <taxon>Malvales</taxon>
        <taxon>Malvaceae</taxon>
        <taxon>Malvoideae</taxon>
        <taxon>Gossypium</taxon>
    </lineage>
</organism>
<reference evidence="1 2" key="1">
    <citation type="journal article" date="2019" name="Genome Biol. Evol.">
        <title>Insights into the evolution of the New World diploid cottons (Gossypium, subgenus Houzingenia) based on genome sequencing.</title>
        <authorList>
            <person name="Grover C.E."/>
            <person name="Arick M.A. 2nd"/>
            <person name="Thrash A."/>
            <person name="Conover J.L."/>
            <person name="Sanders W.S."/>
            <person name="Peterson D.G."/>
            <person name="Frelichowski J.E."/>
            <person name="Scheffler J.A."/>
            <person name="Scheffler B.E."/>
            <person name="Wendel J.F."/>
        </authorList>
    </citation>
    <scope>NUCLEOTIDE SEQUENCE [LARGE SCALE GENOMIC DNA]</scope>
    <source>
        <strain evidence="1">5</strain>
        <tissue evidence="1">Leaf</tissue>
    </source>
</reference>
<gene>
    <name evidence="1" type="ORF">Gogos_003479</name>
</gene>
<dbReference type="AlphaFoldDB" id="A0A7J9CM59"/>
<accession>A0A7J9CM59</accession>
<comment type="caution">
    <text evidence="1">The sequence shown here is derived from an EMBL/GenBank/DDBJ whole genome shotgun (WGS) entry which is preliminary data.</text>
</comment>
<evidence type="ECO:0000313" key="2">
    <source>
        <dbReference type="Proteomes" id="UP000593579"/>
    </source>
</evidence>
<protein>
    <recommendedName>
        <fullName evidence="3">RNase H type-1 domain-containing protein</fullName>
    </recommendedName>
</protein>
<evidence type="ECO:0008006" key="3">
    <source>
        <dbReference type="Google" id="ProtNLM"/>
    </source>
</evidence>
<proteinExistence type="predicted"/>
<name>A0A7J9CM59_GOSGO</name>